<evidence type="ECO:0000313" key="3">
    <source>
        <dbReference type="EMBL" id="QEM13736.1"/>
    </source>
</evidence>
<dbReference type="KEGG" id="mrub:DEO27_028215"/>
<dbReference type="EMBL" id="CP043450">
    <property type="protein sequence ID" value="QEM13736.1"/>
    <property type="molecule type" value="Genomic_DNA"/>
</dbReference>
<dbReference type="PROSITE" id="PS51143">
    <property type="entry name" value="MT_A70"/>
    <property type="match status" value="1"/>
</dbReference>
<dbReference type="EMBL" id="CP043451">
    <property type="protein sequence ID" value="QEM06219.1"/>
    <property type="molecule type" value="Genomic_DNA"/>
</dbReference>
<dbReference type="Proteomes" id="UP000250557">
    <property type="component" value="Chromosome"/>
</dbReference>
<name>A0A364WSN3_9SPHI</name>
<evidence type="ECO:0000313" key="2">
    <source>
        <dbReference type="EMBL" id="QEM06219.1"/>
    </source>
</evidence>
<dbReference type="Proteomes" id="UP000251402">
    <property type="component" value="Chromosome"/>
</dbReference>
<dbReference type="AlphaFoldDB" id="A0A364WSN3"/>
<keyword evidence="5" id="KW-1185">Reference proteome</keyword>
<accession>A0A364WSN3</accession>
<evidence type="ECO:0000313" key="5">
    <source>
        <dbReference type="Proteomes" id="UP000251402"/>
    </source>
</evidence>
<dbReference type="OrthoDB" id="793937at2"/>
<gene>
    <name evidence="3" type="ORF">DEO27_028215</name>
    <name evidence="2" type="ORF">DIU31_022860</name>
</gene>
<comment type="similarity">
    <text evidence="1">Belongs to the MT-A70-like family.</text>
</comment>
<sequence>MKYELFLICPPWKQYRAYKRSNKIMTDSIPPSTWRALRAFNFIETCLAELAFQEHVVLVWVTEKFTEECREYIGRLGYQYDTYLIWKRPKWKRGSTTEVFEYLMVFQKDGYKVPAIDFPDPLESPFTGMVKCKGQKPEDAYVLIEALYPTRAKVQIFGNCQRPGWDVFQRNDT</sequence>
<organism evidence="3 5">
    <name type="scientific">Mucilaginibacter rubeus</name>
    <dbReference type="NCBI Taxonomy" id="2027860"/>
    <lineage>
        <taxon>Bacteria</taxon>
        <taxon>Pseudomonadati</taxon>
        <taxon>Bacteroidota</taxon>
        <taxon>Sphingobacteriia</taxon>
        <taxon>Sphingobacteriales</taxon>
        <taxon>Sphingobacteriaceae</taxon>
        <taxon>Mucilaginibacter</taxon>
    </lineage>
</organism>
<reference evidence="3 4" key="1">
    <citation type="submission" date="2019-08" db="EMBL/GenBank/DDBJ databases">
        <title>Comparative genome analysis confer to the adaptation heavy metal polluted environment.</title>
        <authorList>
            <person name="Li Y."/>
        </authorList>
    </citation>
    <scope>NUCLEOTIDE SEQUENCE [LARGE SCALE GENOMIC DNA]</scope>
    <source>
        <strain evidence="3">P1</strain>
        <strain evidence="2 4">P2</strain>
    </source>
</reference>
<protein>
    <recommendedName>
        <fullName evidence="6">DNA methyltransferase</fullName>
    </recommendedName>
</protein>
<evidence type="ECO:0008006" key="6">
    <source>
        <dbReference type="Google" id="ProtNLM"/>
    </source>
</evidence>
<dbReference type="Pfam" id="PF05063">
    <property type="entry name" value="MT-A70"/>
    <property type="match status" value="1"/>
</dbReference>
<evidence type="ECO:0000256" key="1">
    <source>
        <dbReference type="PROSITE-ProRule" id="PRU00489"/>
    </source>
</evidence>
<dbReference type="RefSeq" id="WP_112571014.1">
    <property type="nucleotide sequence ID" value="NZ_CP043450.1"/>
</dbReference>
<evidence type="ECO:0000313" key="4">
    <source>
        <dbReference type="Proteomes" id="UP000250557"/>
    </source>
</evidence>
<proteinExistence type="inferred from homology"/>
<dbReference type="InterPro" id="IPR007757">
    <property type="entry name" value="MT-A70-like"/>
</dbReference>